<keyword evidence="1" id="KW-0812">Transmembrane</keyword>
<dbReference type="Pfam" id="PF13621">
    <property type="entry name" value="Cupin_8"/>
    <property type="match status" value="1"/>
</dbReference>
<dbReference type="Proteomes" id="UP000053097">
    <property type="component" value="Unassembled WGS sequence"/>
</dbReference>
<dbReference type="Proteomes" id="UP000279307">
    <property type="component" value="Chromosome 7"/>
</dbReference>
<evidence type="ECO:0000256" key="1">
    <source>
        <dbReference type="SAM" id="Phobius"/>
    </source>
</evidence>
<dbReference type="STRING" id="2015173.A0A026X3R8"/>
<feature type="transmembrane region" description="Helical" evidence="1">
    <location>
        <begin position="74"/>
        <end position="92"/>
    </location>
</feature>
<reference evidence="4" key="2">
    <citation type="journal article" date="2018" name="Genome Res.">
        <title>The genomic architecture and molecular evolution of ant odorant receptors.</title>
        <authorList>
            <person name="McKenzie S.K."/>
            <person name="Kronauer D.J.C."/>
        </authorList>
    </citation>
    <scope>NUCLEOTIDE SEQUENCE [LARGE SCALE GENOMIC DNA]</scope>
    <source>
        <strain evidence="4">Clonal line C1</strain>
    </source>
</reference>
<dbReference type="Gene3D" id="2.60.120.650">
    <property type="entry name" value="Cupin"/>
    <property type="match status" value="1"/>
</dbReference>
<dbReference type="OMA" id="EPPRECH"/>
<dbReference type="PANTHER" id="PTHR12480">
    <property type="entry name" value="ARGININE DEMETHYLASE AND LYSYL-HYDROXYLASE JMJD"/>
    <property type="match status" value="1"/>
</dbReference>
<reference evidence="4" key="3">
    <citation type="submission" date="2018-07" db="EMBL/GenBank/DDBJ databases">
        <authorList>
            <person name="Mckenzie S.K."/>
            <person name="Kronauer D.J.C."/>
        </authorList>
    </citation>
    <scope>NUCLEOTIDE SEQUENCE</scope>
    <source>
        <strain evidence="4">Clonal line C1</strain>
    </source>
</reference>
<dbReference type="PANTHER" id="PTHR12480:SF19">
    <property type="entry name" value="CUPIN-LIKE DOMAIN-CONTAINING PROTEIN"/>
    <property type="match status" value="1"/>
</dbReference>
<dbReference type="EMBL" id="KK107019">
    <property type="protein sequence ID" value="EZA62728.1"/>
    <property type="molecule type" value="Genomic_DNA"/>
</dbReference>
<protein>
    <recommendedName>
        <fullName evidence="2">Cupin-like domain-containing protein</fullName>
    </recommendedName>
</protein>
<dbReference type="GO" id="GO:0016706">
    <property type="term" value="F:2-oxoglutarate-dependent dioxygenase activity"/>
    <property type="evidence" value="ECO:0007669"/>
    <property type="project" value="TreeGrafter"/>
</dbReference>
<keyword evidence="1" id="KW-1133">Transmembrane helix</keyword>
<organism evidence="3 5">
    <name type="scientific">Ooceraea biroi</name>
    <name type="common">Clonal raider ant</name>
    <name type="synonym">Cerapachys biroi</name>
    <dbReference type="NCBI Taxonomy" id="2015173"/>
    <lineage>
        <taxon>Eukaryota</taxon>
        <taxon>Metazoa</taxon>
        <taxon>Ecdysozoa</taxon>
        <taxon>Arthropoda</taxon>
        <taxon>Hexapoda</taxon>
        <taxon>Insecta</taxon>
        <taxon>Pterygota</taxon>
        <taxon>Neoptera</taxon>
        <taxon>Endopterygota</taxon>
        <taxon>Hymenoptera</taxon>
        <taxon>Apocrita</taxon>
        <taxon>Aculeata</taxon>
        <taxon>Formicoidea</taxon>
        <taxon>Formicidae</taxon>
        <taxon>Dorylinae</taxon>
        <taxon>Ooceraea</taxon>
    </lineage>
</organism>
<dbReference type="EMBL" id="QOIP01000007">
    <property type="protein sequence ID" value="RLU20148.1"/>
    <property type="molecule type" value="Genomic_DNA"/>
</dbReference>
<keyword evidence="1" id="KW-0472">Membrane</keyword>
<dbReference type="SUPFAM" id="SSF51197">
    <property type="entry name" value="Clavaminate synthase-like"/>
    <property type="match status" value="1"/>
</dbReference>
<gene>
    <name evidence="4" type="ORF">DMN91_006754</name>
    <name evidence="3" type="ORF">X777_07543</name>
</gene>
<accession>A0A026X3R8</accession>
<evidence type="ECO:0000313" key="4">
    <source>
        <dbReference type="EMBL" id="RLU20148.1"/>
    </source>
</evidence>
<keyword evidence="5" id="KW-1185">Reference proteome</keyword>
<name>A0A026X3R8_OOCBI</name>
<dbReference type="InterPro" id="IPR050910">
    <property type="entry name" value="JMJD6_ArgDemeth/LysHydrox"/>
</dbReference>
<dbReference type="AlphaFoldDB" id="A0A026X3R8"/>
<evidence type="ECO:0000313" key="5">
    <source>
        <dbReference type="Proteomes" id="UP000053097"/>
    </source>
</evidence>
<sequence length="335" mass="38811">MSHNNDNDADAAATDTSKPSMDLAKEEFRTILENIDELNLSERIWQLHRTRMRLRRKRRLRRLFERPLTSLEKIFLFVIATCIIPLICAVVVKRTVTDKCLITTPSVMQKVFRPPESCSICRDVQQVDKLAAVDPAIFEQRYAYSGEPVVITDAMMNWTAPEVFSFAFFKKLYHGEKMSSGHCQFFPYKTEFQSLQDVFEISDDRASMEKGAKPWYVGWSNCDDEIGAILREHYQKPYFLPATAETKKTDWIFMGSRGYGAPMHVDNVDHPSWQAQIKGEKLWILEPPRECHYVCKQLTVTVHPGEIIVLDTNRWYHQTKIVSEDISITIGAEYD</sequence>
<proteinExistence type="predicted"/>
<dbReference type="InterPro" id="IPR041667">
    <property type="entry name" value="Cupin_8"/>
</dbReference>
<feature type="domain" description="Cupin-like" evidence="2">
    <location>
        <begin position="137"/>
        <end position="294"/>
    </location>
</feature>
<dbReference type="OrthoDB" id="10063099at2759"/>
<evidence type="ECO:0000259" key="2">
    <source>
        <dbReference type="Pfam" id="PF13621"/>
    </source>
</evidence>
<reference evidence="3 5" key="1">
    <citation type="journal article" date="2014" name="Curr. Biol.">
        <title>The genome of the clonal raider ant Cerapachys biroi.</title>
        <authorList>
            <person name="Oxley P.R."/>
            <person name="Ji L."/>
            <person name="Fetter-Pruneda I."/>
            <person name="McKenzie S.K."/>
            <person name="Li C."/>
            <person name="Hu H."/>
            <person name="Zhang G."/>
            <person name="Kronauer D.J."/>
        </authorList>
    </citation>
    <scope>NUCLEOTIDE SEQUENCE [LARGE SCALE GENOMIC DNA]</scope>
</reference>
<evidence type="ECO:0000313" key="3">
    <source>
        <dbReference type="EMBL" id="EZA62728.1"/>
    </source>
</evidence>